<dbReference type="Proteomes" id="UP000324091">
    <property type="component" value="Chromosome 4"/>
</dbReference>
<evidence type="ECO:0000313" key="1">
    <source>
        <dbReference type="EMBL" id="TWW61446.1"/>
    </source>
</evidence>
<gene>
    <name evidence="1" type="ORF">D4764_04G0000930</name>
</gene>
<reference evidence="1 2" key="1">
    <citation type="submission" date="2019-04" db="EMBL/GenBank/DDBJ databases">
        <title>Chromosome genome assembly for Takifugu flavidus.</title>
        <authorList>
            <person name="Xiao S."/>
        </authorList>
    </citation>
    <scope>NUCLEOTIDE SEQUENCE [LARGE SCALE GENOMIC DNA]</scope>
    <source>
        <strain evidence="1">HTHZ2018</strain>
        <tissue evidence="1">Muscle</tissue>
    </source>
</reference>
<protein>
    <recommendedName>
        <fullName evidence="3">Reverse transcriptase domain-containing protein</fullName>
    </recommendedName>
</protein>
<name>A0A5C6N2J1_9TELE</name>
<keyword evidence="2" id="KW-1185">Reference proteome</keyword>
<dbReference type="PANTHER" id="PTHR47331">
    <property type="entry name" value="PHD-TYPE DOMAIN-CONTAINING PROTEIN"/>
    <property type="match status" value="1"/>
</dbReference>
<organism evidence="1 2">
    <name type="scientific">Takifugu flavidus</name>
    <name type="common">sansaifugu</name>
    <dbReference type="NCBI Taxonomy" id="433684"/>
    <lineage>
        <taxon>Eukaryota</taxon>
        <taxon>Metazoa</taxon>
        <taxon>Chordata</taxon>
        <taxon>Craniata</taxon>
        <taxon>Vertebrata</taxon>
        <taxon>Euteleostomi</taxon>
        <taxon>Actinopterygii</taxon>
        <taxon>Neopterygii</taxon>
        <taxon>Teleostei</taxon>
        <taxon>Neoteleostei</taxon>
        <taxon>Acanthomorphata</taxon>
        <taxon>Eupercaria</taxon>
        <taxon>Tetraodontiformes</taxon>
        <taxon>Tetradontoidea</taxon>
        <taxon>Tetraodontidae</taxon>
        <taxon>Takifugu</taxon>
    </lineage>
</organism>
<comment type="caution">
    <text evidence="1">The sequence shown here is derived from an EMBL/GenBank/DDBJ whole genome shotgun (WGS) entry which is preliminary data.</text>
</comment>
<dbReference type="AlphaFoldDB" id="A0A5C6N2J1"/>
<dbReference type="EMBL" id="RHFK02000017">
    <property type="protein sequence ID" value="TWW61446.1"/>
    <property type="molecule type" value="Genomic_DNA"/>
</dbReference>
<dbReference type="Pfam" id="PF05380">
    <property type="entry name" value="Peptidase_A17"/>
    <property type="match status" value="1"/>
</dbReference>
<proteinExistence type="predicted"/>
<sequence>MANNRCVAEQRAAALKRKLMKNKEFLEDYRRFMDTILEKGYAMEVPQDQLSRDDNRDVPLNGQLMQGPDLTNKLIGALMRFREEPIAMMADIESMFYQVRVPGTDADLLRFLWWPNEEEAVALVKSLRDLCAEGGFSLTKWVSNSRRVLSSIPAELRATELKDLDLAQDDLPTERALGVQWCFSMSRCVKPKNFGTTKVARLHHFSDASEVAYGTASYLVLENDKGRIHCSLAMGKSRVSPLKQITVPRLELTAAE</sequence>
<evidence type="ECO:0008006" key="3">
    <source>
        <dbReference type="Google" id="ProtNLM"/>
    </source>
</evidence>
<dbReference type="InterPro" id="IPR008042">
    <property type="entry name" value="Retrotrans_Pao"/>
</dbReference>
<dbReference type="PANTHER" id="PTHR47331:SF1">
    <property type="entry name" value="GAG-LIKE PROTEIN"/>
    <property type="match status" value="1"/>
</dbReference>
<accession>A0A5C6N2J1</accession>
<evidence type="ECO:0000313" key="2">
    <source>
        <dbReference type="Proteomes" id="UP000324091"/>
    </source>
</evidence>